<dbReference type="InterPro" id="IPR010282">
    <property type="entry name" value="Uncharacterised_HutD/Ves"/>
</dbReference>
<keyword evidence="2" id="KW-1185">Reference proteome</keyword>
<accession>A0A370WVP3</accession>
<dbReference type="AlphaFoldDB" id="A0A370WVP3"/>
<dbReference type="PANTHER" id="PTHR37943">
    <property type="entry name" value="PROTEIN VES"/>
    <property type="match status" value="1"/>
</dbReference>
<dbReference type="SUPFAM" id="SSF51182">
    <property type="entry name" value="RmlC-like cupins"/>
    <property type="match status" value="1"/>
</dbReference>
<dbReference type="InterPro" id="IPR011051">
    <property type="entry name" value="RmlC_Cupin_sf"/>
</dbReference>
<dbReference type="Gene3D" id="2.60.120.10">
    <property type="entry name" value="Jelly Rolls"/>
    <property type="match status" value="1"/>
</dbReference>
<dbReference type="CDD" id="cd20293">
    <property type="entry name" value="cupin_HutD_N"/>
    <property type="match status" value="1"/>
</dbReference>
<dbReference type="Proteomes" id="UP000254258">
    <property type="component" value="Unassembled WGS sequence"/>
</dbReference>
<dbReference type="InterPro" id="IPR014710">
    <property type="entry name" value="RmlC-like_jellyroll"/>
</dbReference>
<sequence length="186" mass="19790">MSIIRLRECPAVPWKNGMGRTRELAVHPAGAGMDDFIWRASVAEVDSAAPFSSFEGIDRSIALLAGAGFTMTLDDGRSHALTAPFTPFAFAGEAKVTIALHGGATHDFNLMLRRSKARGELVTWEDAGRQVVDDAVALIYCARGHIDTSDGRLQPGDAWLPTASTGRVTLESGALALVARVELLGD</sequence>
<evidence type="ECO:0000313" key="1">
    <source>
        <dbReference type="EMBL" id="RDS80228.1"/>
    </source>
</evidence>
<name>A0A370WVP3_9GAMM</name>
<organism evidence="1 2">
    <name type="scientific">Dyella monticola</name>
    <dbReference type="NCBI Taxonomy" id="1927958"/>
    <lineage>
        <taxon>Bacteria</taxon>
        <taxon>Pseudomonadati</taxon>
        <taxon>Pseudomonadota</taxon>
        <taxon>Gammaproteobacteria</taxon>
        <taxon>Lysobacterales</taxon>
        <taxon>Rhodanobacteraceae</taxon>
        <taxon>Dyella</taxon>
    </lineage>
</organism>
<comment type="caution">
    <text evidence="1">The sequence shown here is derived from an EMBL/GenBank/DDBJ whole genome shotgun (WGS) entry which is preliminary data.</text>
</comment>
<dbReference type="Pfam" id="PF05962">
    <property type="entry name" value="HutD"/>
    <property type="match status" value="1"/>
</dbReference>
<reference evidence="1 2" key="1">
    <citation type="submission" date="2018-07" db="EMBL/GenBank/DDBJ databases">
        <title>Dyella monticola sp. nov. and Dyella psychrodurans sp. nov. isolated from monsoon evergreen broad-leaved forest soil of Dinghu Mountain, China.</title>
        <authorList>
            <person name="Gao Z."/>
            <person name="Qiu L."/>
        </authorList>
    </citation>
    <scope>NUCLEOTIDE SEQUENCE [LARGE SCALE GENOMIC DNA]</scope>
    <source>
        <strain evidence="1 2">4G-K06</strain>
    </source>
</reference>
<dbReference type="PANTHER" id="PTHR37943:SF1">
    <property type="entry name" value="PROTEIN VES"/>
    <property type="match status" value="1"/>
</dbReference>
<protein>
    <submittedName>
        <fullName evidence="1">HutD family protein</fullName>
    </submittedName>
</protein>
<dbReference type="EMBL" id="QRBE01000009">
    <property type="protein sequence ID" value="RDS80228.1"/>
    <property type="molecule type" value="Genomic_DNA"/>
</dbReference>
<proteinExistence type="predicted"/>
<gene>
    <name evidence="1" type="ORF">DWU98_15075</name>
</gene>
<dbReference type="RefSeq" id="WP_115496397.1">
    <property type="nucleotide sequence ID" value="NZ_QRBE01000009.1"/>
</dbReference>
<evidence type="ECO:0000313" key="2">
    <source>
        <dbReference type="Proteomes" id="UP000254258"/>
    </source>
</evidence>
<dbReference type="OrthoDB" id="9800082at2"/>